<dbReference type="PROSITE" id="PS00463">
    <property type="entry name" value="ZN2_CY6_FUNGAL_1"/>
    <property type="match status" value="1"/>
</dbReference>
<feature type="compositionally biased region" description="Low complexity" evidence="7">
    <location>
        <begin position="121"/>
        <end position="144"/>
    </location>
</feature>
<evidence type="ECO:0000256" key="7">
    <source>
        <dbReference type="SAM" id="MobiDB-lite"/>
    </source>
</evidence>
<gene>
    <name evidence="9" type="ORF">AbraCBS73388_006878</name>
</gene>
<dbReference type="AlphaFoldDB" id="A0A9W5YSA5"/>
<evidence type="ECO:0000313" key="10">
    <source>
        <dbReference type="Proteomes" id="UP001143548"/>
    </source>
</evidence>
<feature type="region of interest" description="Disordered" evidence="7">
    <location>
        <begin position="47"/>
        <end position="66"/>
    </location>
</feature>
<feature type="region of interest" description="Disordered" evidence="7">
    <location>
        <begin position="376"/>
        <end position="395"/>
    </location>
</feature>
<dbReference type="InterPro" id="IPR036864">
    <property type="entry name" value="Zn2-C6_fun-type_DNA-bd_sf"/>
</dbReference>
<feature type="compositionally biased region" description="Low complexity" evidence="7">
    <location>
        <begin position="599"/>
        <end position="609"/>
    </location>
</feature>
<evidence type="ECO:0000256" key="4">
    <source>
        <dbReference type="ARBA" id="ARBA00023125"/>
    </source>
</evidence>
<evidence type="ECO:0000256" key="6">
    <source>
        <dbReference type="ARBA" id="ARBA00023242"/>
    </source>
</evidence>
<dbReference type="GO" id="GO:0005634">
    <property type="term" value="C:nucleus"/>
    <property type="evidence" value="ECO:0007669"/>
    <property type="project" value="UniProtKB-SubCell"/>
</dbReference>
<dbReference type="PANTHER" id="PTHR31845">
    <property type="entry name" value="FINGER DOMAIN PROTEIN, PUTATIVE-RELATED"/>
    <property type="match status" value="1"/>
</dbReference>
<evidence type="ECO:0000256" key="5">
    <source>
        <dbReference type="ARBA" id="ARBA00023163"/>
    </source>
</evidence>
<keyword evidence="3" id="KW-0805">Transcription regulation</keyword>
<dbReference type="Proteomes" id="UP001143548">
    <property type="component" value="Unassembled WGS sequence"/>
</dbReference>
<feature type="domain" description="Zn(2)-C6 fungal-type" evidence="8">
    <location>
        <begin position="16"/>
        <end position="46"/>
    </location>
</feature>
<keyword evidence="6" id="KW-0539">Nucleus</keyword>
<evidence type="ECO:0000256" key="3">
    <source>
        <dbReference type="ARBA" id="ARBA00023015"/>
    </source>
</evidence>
<proteinExistence type="predicted"/>
<protein>
    <recommendedName>
        <fullName evidence="8">Zn(2)-C6 fungal-type domain-containing protein</fullName>
    </recommendedName>
</protein>
<dbReference type="GO" id="GO:0000981">
    <property type="term" value="F:DNA-binding transcription factor activity, RNA polymerase II-specific"/>
    <property type="evidence" value="ECO:0007669"/>
    <property type="project" value="InterPro"/>
</dbReference>
<evidence type="ECO:0000313" key="9">
    <source>
        <dbReference type="EMBL" id="GKZ21211.1"/>
    </source>
</evidence>
<evidence type="ECO:0000259" key="8">
    <source>
        <dbReference type="PROSITE" id="PS00463"/>
    </source>
</evidence>
<comment type="caution">
    <text evidence="9">The sequence shown here is derived from an EMBL/GenBank/DDBJ whole genome shotgun (WGS) entry which is preliminary data.</text>
</comment>
<feature type="region of interest" description="Disordered" evidence="7">
    <location>
        <begin position="119"/>
        <end position="146"/>
    </location>
</feature>
<dbReference type="GO" id="GO:0008270">
    <property type="term" value="F:zinc ion binding"/>
    <property type="evidence" value="ECO:0007669"/>
    <property type="project" value="InterPro"/>
</dbReference>
<dbReference type="EMBL" id="BROQ01000037">
    <property type="protein sequence ID" value="GKZ21211.1"/>
    <property type="molecule type" value="Genomic_DNA"/>
</dbReference>
<dbReference type="PANTHER" id="PTHR31845:SF18">
    <property type="entry name" value="ZN(II)2CYS6 TRANSCRIPTION FACTOR (EUROFUNG)"/>
    <property type="match status" value="1"/>
</dbReference>
<dbReference type="InterPro" id="IPR051089">
    <property type="entry name" value="prtT"/>
</dbReference>
<name>A0A9W5YSA5_9EURO</name>
<evidence type="ECO:0000256" key="1">
    <source>
        <dbReference type="ARBA" id="ARBA00004123"/>
    </source>
</evidence>
<keyword evidence="2" id="KW-0862">Zinc</keyword>
<feature type="region of interest" description="Disordered" evidence="7">
    <location>
        <begin position="589"/>
        <end position="626"/>
    </location>
</feature>
<reference evidence="9" key="1">
    <citation type="submission" date="2022-07" db="EMBL/GenBank/DDBJ databases">
        <title>Taxonomy of Aspergillus series Nigri: significant species reduction supported by multi-species coalescent approaches.</title>
        <authorList>
            <person name="Bian C."/>
            <person name="Kusuya Y."/>
            <person name="Sklenar F."/>
            <person name="D'hooge E."/>
            <person name="Yaguchi T."/>
            <person name="Takahashi H."/>
            <person name="Hubka V."/>
        </authorList>
    </citation>
    <scope>NUCLEOTIDE SEQUENCE</scope>
    <source>
        <strain evidence="9">CBS 733.88</strain>
    </source>
</reference>
<comment type="subcellular location">
    <subcellularLocation>
        <location evidence="1">Nucleus</location>
    </subcellularLocation>
</comment>
<evidence type="ECO:0000256" key="2">
    <source>
        <dbReference type="ARBA" id="ARBA00022833"/>
    </source>
</evidence>
<dbReference type="GO" id="GO:0000976">
    <property type="term" value="F:transcription cis-regulatory region binding"/>
    <property type="evidence" value="ECO:0007669"/>
    <property type="project" value="TreeGrafter"/>
</dbReference>
<keyword evidence="5" id="KW-0804">Transcription</keyword>
<feature type="compositionally biased region" description="Low complexity" evidence="7">
    <location>
        <begin position="385"/>
        <end position="395"/>
    </location>
</feature>
<dbReference type="InterPro" id="IPR001138">
    <property type="entry name" value="Zn2Cys6_DnaBD"/>
</dbReference>
<accession>A0A9W5YSA5</accession>
<dbReference type="CDD" id="cd12148">
    <property type="entry name" value="fungal_TF_MHR"/>
    <property type="match status" value="1"/>
</dbReference>
<sequence>MERRGPTPGSGSYGKACRQCSKAKCRCVARPDGVGCERCLRLKKQCQPSDSTRRKPRRNPESGAQMAKLEGRIDSLTAMLQSVAHATGVSSNLQNSLNSCTSGDISNLASTSINPDSVLMPPLLTTLPSQSTTTPSPSNGSSQPYAPLPPLYELNLDEAARYLNRFTTHMLPCFPFICLPADTTIQQLHQERPFLLEAIIAVATPSTQGKLARADRLKCRLTQTAMLENQSSIDMLLSILTYIAWSTDPFVKRASNLSRMIMLAMSIVYDLQLDKQPPPPPEAPVIAKMTPGLGNPDPQPSSDNSLQGILEQHRAVLACFVLSSIISSTFRRTVPLPWNSLLEQTLNLIEISKETPSDEYLATQIRLQILAQKALSLREPEETEPASTSTTTTPPATTMYLKVLQKQLNDLQSSIPPHLPNQDLLHLQTHYTTLLLHEIPRLTSSSIPLLPPSTTSTSTTTTATTPSPLTNLWYSLQAIKHWLSTFQTLPAATITGFPFFMWFQLVRCIVLLKHLSTFEDPAWDCDAVRQEVDMLDLLEWMGEKAEMASMEAGESEDDDNGGGLFRRVGRMLRLSREWVVRKQRGEIDGDGLGSGVGNSEGSVEVSSGSSGTGDGDGDGGSGVMGVDVGMDMTDMMWMHALESGDGGWLEEVLGWSPLAV</sequence>
<dbReference type="Gene3D" id="4.10.240.10">
    <property type="entry name" value="Zn(2)-C6 fungal-type DNA-binding domain"/>
    <property type="match status" value="1"/>
</dbReference>
<keyword evidence="4" id="KW-0238">DNA-binding</keyword>
<organism evidence="9 10">
    <name type="scientific">Aspergillus brasiliensis</name>
    <dbReference type="NCBI Taxonomy" id="319629"/>
    <lineage>
        <taxon>Eukaryota</taxon>
        <taxon>Fungi</taxon>
        <taxon>Dikarya</taxon>
        <taxon>Ascomycota</taxon>
        <taxon>Pezizomycotina</taxon>
        <taxon>Eurotiomycetes</taxon>
        <taxon>Eurotiomycetidae</taxon>
        <taxon>Eurotiales</taxon>
        <taxon>Aspergillaceae</taxon>
        <taxon>Aspergillus</taxon>
        <taxon>Aspergillus subgen. Circumdati</taxon>
    </lineage>
</organism>
<dbReference type="GO" id="GO:0009893">
    <property type="term" value="P:positive regulation of metabolic process"/>
    <property type="evidence" value="ECO:0007669"/>
    <property type="project" value="UniProtKB-ARBA"/>
</dbReference>
<feature type="compositionally biased region" description="Gly residues" evidence="7">
    <location>
        <begin position="610"/>
        <end position="623"/>
    </location>
</feature>